<protein>
    <recommendedName>
        <fullName evidence="4">Myb-like domain-containing protein</fullName>
    </recommendedName>
</protein>
<reference evidence="2 3" key="1">
    <citation type="journal article" date="2016" name="Nat. Commun.">
        <title>Ectomycorrhizal ecology is imprinted in the genome of the dominant symbiotic fungus Cenococcum geophilum.</title>
        <authorList>
            <consortium name="DOE Joint Genome Institute"/>
            <person name="Peter M."/>
            <person name="Kohler A."/>
            <person name="Ohm R.A."/>
            <person name="Kuo A."/>
            <person name="Krutzmann J."/>
            <person name="Morin E."/>
            <person name="Arend M."/>
            <person name="Barry K.W."/>
            <person name="Binder M."/>
            <person name="Choi C."/>
            <person name="Clum A."/>
            <person name="Copeland A."/>
            <person name="Grisel N."/>
            <person name="Haridas S."/>
            <person name="Kipfer T."/>
            <person name="LaButti K."/>
            <person name="Lindquist E."/>
            <person name="Lipzen A."/>
            <person name="Maire R."/>
            <person name="Meier B."/>
            <person name="Mihaltcheva S."/>
            <person name="Molinier V."/>
            <person name="Murat C."/>
            <person name="Poggeler S."/>
            <person name="Quandt C.A."/>
            <person name="Sperisen C."/>
            <person name="Tritt A."/>
            <person name="Tisserant E."/>
            <person name="Crous P.W."/>
            <person name="Henrissat B."/>
            <person name="Nehls U."/>
            <person name="Egli S."/>
            <person name="Spatafora J.W."/>
            <person name="Grigoriev I.V."/>
            <person name="Martin F.M."/>
        </authorList>
    </citation>
    <scope>NUCLEOTIDE SEQUENCE [LARGE SCALE GENOMIC DNA]</scope>
    <source>
        <strain evidence="2 3">CBS 459.81</strain>
    </source>
</reference>
<name>A0A8E2JEH1_9PEZI</name>
<evidence type="ECO:0008006" key="4">
    <source>
        <dbReference type="Google" id="ProtNLM"/>
    </source>
</evidence>
<feature type="compositionally biased region" description="Polar residues" evidence="1">
    <location>
        <begin position="244"/>
        <end position="258"/>
    </location>
</feature>
<sequence>MSVYRHNYAVSSECVENGYSSPPPQLEEDFKGRGGSRPQTQPDPEIHVTYHGHVQTHSQPDLNNIEYRARASRNLSTRERERERDPRERSPESPPNRRSTRYYREREPRDCPSQNAHDSDELDETSHYSDQEHYTVRPTRSRRSAPQNGHTDYTASRPTAPPASYRPVASDSVRFPSHRTIPRHAVTETDSDEAEAEEEAEQPADFSVTGAESPMFEPEDDQPLRRPGRMSNMNSVPKLKRGETSQLPENNSPAIPTDNATSVAHQLKRKLGLMPGIPGLSGREKYVENDPENHKIKHMRQHLKMSWADISKAMNEDRAKAGRPQSYTEAAVYGRFVRNGKRIAEMMGESFDPKDYMHLKPSEVAKGNPPNVRTMQTDGAKFTPEVDEQLVKAVQATNTKFWTFVADELERTSGRLYAPDKLSERYRKI</sequence>
<dbReference type="OrthoDB" id="3438274at2759"/>
<evidence type="ECO:0000256" key="1">
    <source>
        <dbReference type="SAM" id="MobiDB-lite"/>
    </source>
</evidence>
<accession>A0A8E2JEH1</accession>
<feature type="compositionally biased region" description="Basic and acidic residues" evidence="1">
    <location>
        <begin position="124"/>
        <end position="135"/>
    </location>
</feature>
<dbReference type="AlphaFoldDB" id="A0A8E2JEH1"/>
<evidence type="ECO:0000313" key="2">
    <source>
        <dbReference type="EMBL" id="OCK79039.1"/>
    </source>
</evidence>
<feature type="compositionally biased region" description="Polar residues" evidence="1">
    <location>
        <begin position="144"/>
        <end position="157"/>
    </location>
</feature>
<gene>
    <name evidence="2" type="ORF">K432DRAFT_78862</name>
</gene>
<feature type="compositionally biased region" description="Basic and acidic residues" evidence="1">
    <location>
        <begin position="76"/>
        <end position="91"/>
    </location>
</feature>
<keyword evidence="3" id="KW-1185">Reference proteome</keyword>
<dbReference type="EMBL" id="KV745026">
    <property type="protein sequence ID" value="OCK79039.1"/>
    <property type="molecule type" value="Genomic_DNA"/>
</dbReference>
<feature type="region of interest" description="Disordered" evidence="1">
    <location>
        <begin position="1"/>
        <end position="258"/>
    </location>
</feature>
<proteinExistence type="predicted"/>
<organism evidence="2 3">
    <name type="scientific">Lepidopterella palustris CBS 459.81</name>
    <dbReference type="NCBI Taxonomy" id="1314670"/>
    <lineage>
        <taxon>Eukaryota</taxon>
        <taxon>Fungi</taxon>
        <taxon>Dikarya</taxon>
        <taxon>Ascomycota</taxon>
        <taxon>Pezizomycotina</taxon>
        <taxon>Dothideomycetes</taxon>
        <taxon>Pleosporomycetidae</taxon>
        <taxon>Mytilinidiales</taxon>
        <taxon>Argynnaceae</taxon>
        <taxon>Lepidopterella</taxon>
    </lineage>
</organism>
<evidence type="ECO:0000313" key="3">
    <source>
        <dbReference type="Proteomes" id="UP000250266"/>
    </source>
</evidence>
<dbReference type="Proteomes" id="UP000250266">
    <property type="component" value="Unassembled WGS sequence"/>
</dbReference>
<feature type="compositionally biased region" description="Acidic residues" evidence="1">
    <location>
        <begin position="189"/>
        <end position="202"/>
    </location>
</feature>